<evidence type="ECO:0000313" key="2">
    <source>
        <dbReference type="Proteomes" id="UP000001106"/>
    </source>
</evidence>
<dbReference type="RefSeq" id="WP_011973329.1">
    <property type="nucleotide sequence ID" value="NC_009635.1"/>
</dbReference>
<dbReference type="InterPro" id="IPR050484">
    <property type="entry name" value="Transf_Hexapept/Carb_Anhydrase"/>
</dbReference>
<dbReference type="PANTHER" id="PTHR13061">
    <property type="entry name" value="DYNACTIN SUBUNIT P25"/>
    <property type="match status" value="1"/>
</dbReference>
<dbReference type="Pfam" id="PF00132">
    <property type="entry name" value="Hexapep"/>
    <property type="match status" value="1"/>
</dbReference>
<sequence>MNNNINNEYSSSVQIAKNATVLGGVILEDYVNVWYGAVIRADVDKITIKKGSNIQDNCVIHCSKGYPTEIGEYVSVGHGAVVHGCKIGNNVIVGMNATILNGAKIGNNCIIGANTLITQHKEIPDNSLVVGAPGNAIRTITEDEILDIKDNALRYIELSKNMQ</sequence>
<organism evidence="1 2">
    <name type="scientific">Methanococcus aeolicus (strain ATCC BAA-1280 / DSM 17508 / OCM 812 / Nankai-3)</name>
    <dbReference type="NCBI Taxonomy" id="419665"/>
    <lineage>
        <taxon>Archaea</taxon>
        <taxon>Methanobacteriati</taxon>
        <taxon>Methanobacteriota</taxon>
        <taxon>Methanomada group</taxon>
        <taxon>Methanococci</taxon>
        <taxon>Methanococcales</taxon>
        <taxon>Methanococcaceae</taxon>
        <taxon>Methanococcus</taxon>
    </lineage>
</organism>
<dbReference type="SUPFAM" id="SSF51161">
    <property type="entry name" value="Trimeric LpxA-like enzymes"/>
    <property type="match status" value="1"/>
</dbReference>
<dbReference type="Gene3D" id="2.160.10.10">
    <property type="entry name" value="Hexapeptide repeat proteins"/>
    <property type="match status" value="1"/>
</dbReference>
<dbReference type="KEGG" id="mae:Maeo_0612"/>
<dbReference type="InterPro" id="IPR011004">
    <property type="entry name" value="Trimer_LpxA-like_sf"/>
</dbReference>
<evidence type="ECO:0000313" key="1">
    <source>
        <dbReference type="EMBL" id="ABR56197.1"/>
    </source>
</evidence>
<dbReference type="Proteomes" id="UP000001106">
    <property type="component" value="Chromosome"/>
</dbReference>
<dbReference type="eggNOG" id="arCOG01849">
    <property type="taxonomic scope" value="Archaea"/>
</dbReference>
<dbReference type="GeneID" id="5326280"/>
<protein>
    <submittedName>
        <fullName evidence="1">Transferase hexapeptide repeat containing protein</fullName>
    </submittedName>
</protein>
<dbReference type="HOGENOM" id="CLU_064827_4_1_2"/>
<keyword evidence="1" id="KW-0808">Transferase</keyword>
<reference evidence="1" key="1">
    <citation type="submission" date="2007-06" db="EMBL/GenBank/DDBJ databases">
        <title>Complete sequence of Methanococcus aeolicus Nankai-3.</title>
        <authorList>
            <consortium name="US DOE Joint Genome Institute"/>
            <person name="Copeland A."/>
            <person name="Lucas S."/>
            <person name="Lapidus A."/>
            <person name="Barry K."/>
            <person name="Glavina del Rio T."/>
            <person name="Dalin E."/>
            <person name="Tice H."/>
            <person name="Pitluck S."/>
            <person name="Chain P."/>
            <person name="Malfatti S."/>
            <person name="Shin M."/>
            <person name="Vergez L."/>
            <person name="Schmutz J."/>
            <person name="Larimer F."/>
            <person name="Land M."/>
            <person name="Hauser L."/>
            <person name="Kyrpides N."/>
            <person name="Lykidis A."/>
            <person name="Sieprawska-Lupa M."/>
            <person name="Whitman W.B."/>
            <person name="Richardson P."/>
        </authorList>
    </citation>
    <scope>NUCLEOTIDE SEQUENCE [LARGE SCALE GENOMIC DNA]</scope>
    <source>
        <strain evidence="1">Nankai-3</strain>
    </source>
</reference>
<accession>A6UUM5</accession>
<gene>
    <name evidence="1" type="ordered locus">Maeo_0612</name>
</gene>
<keyword evidence="2" id="KW-1185">Reference proteome</keyword>
<proteinExistence type="predicted"/>
<dbReference type="InterPro" id="IPR001451">
    <property type="entry name" value="Hexapep"/>
</dbReference>
<dbReference type="PANTHER" id="PTHR13061:SF29">
    <property type="entry name" value="GAMMA CARBONIC ANHYDRASE-LIKE 1, MITOCHONDRIAL-RELATED"/>
    <property type="match status" value="1"/>
</dbReference>
<dbReference type="GO" id="GO:0016740">
    <property type="term" value="F:transferase activity"/>
    <property type="evidence" value="ECO:0007669"/>
    <property type="project" value="UniProtKB-KW"/>
</dbReference>
<dbReference type="CDD" id="cd04645">
    <property type="entry name" value="LbH_gamma_CA_like"/>
    <property type="match status" value="1"/>
</dbReference>
<dbReference type="AlphaFoldDB" id="A6UUM5"/>
<dbReference type="EMBL" id="CP000743">
    <property type="protein sequence ID" value="ABR56197.1"/>
    <property type="molecule type" value="Genomic_DNA"/>
</dbReference>
<dbReference type="STRING" id="419665.Maeo_0612"/>
<dbReference type="InterPro" id="IPR047324">
    <property type="entry name" value="LbH_gamma_CA-like"/>
</dbReference>
<name>A6UUM5_META3</name>